<evidence type="ECO:0000256" key="2">
    <source>
        <dbReference type="ARBA" id="ARBA00022801"/>
    </source>
</evidence>
<dbReference type="EMBL" id="BNJF01000005">
    <property type="protein sequence ID" value="GHO49518.1"/>
    <property type="molecule type" value="Genomic_DNA"/>
</dbReference>
<comment type="similarity">
    <text evidence="1">Belongs to the SMP-30/CGR1 family.</text>
</comment>
<evidence type="ECO:0000313" key="4">
    <source>
        <dbReference type="EMBL" id="GHO49518.1"/>
    </source>
</evidence>
<evidence type="ECO:0000259" key="3">
    <source>
        <dbReference type="Pfam" id="PF08450"/>
    </source>
</evidence>
<dbReference type="RefSeq" id="WP_220198633.1">
    <property type="nucleotide sequence ID" value="NZ_BNJF01000005.1"/>
</dbReference>
<gene>
    <name evidence="4" type="ORF">KSX_76810</name>
</gene>
<dbReference type="InterPro" id="IPR051262">
    <property type="entry name" value="SMP-30/CGR1_Lactonase"/>
</dbReference>
<dbReference type="Pfam" id="PF08450">
    <property type="entry name" value="SGL"/>
    <property type="match status" value="1"/>
</dbReference>
<proteinExistence type="inferred from homology"/>
<dbReference type="PANTHER" id="PTHR47572">
    <property type="entry name" value="LIPOPROTEIN-RELATED"/>
    <property type="match status" value="1"/>
</dbReference>
<protein>
    <recommendedName>
        <fullName evidence="3">SMP-30/Gluconolactonase/LRE-like region domain-containing protein</fullName>
    </recommendedName>
</protein>
<evidence type="ECO:0000313" key="5">
    <source>
        <dbReference type="Proteomes" id="UP000612362"/>
    </source>
</evidence>
<dbReference type="GO" id="GO:0016787">
    <property type="term" value="F:hydrolase activity"/>
    <property type="evidence" value="ECO:0007669"/>
    <property type="project" value="UniProtKB-KW"/>
</dbReference>
<dbReference type="PANTHER" id="PTHR47572:SF4">
    <property type="entry name" value="LACTONASE DRP35"/>
    <property type="match status" value="1"/>
</dbReference>
<sequence length="325" mass="35472">MNKSTVPIKEFRLELDDLSYTGHDLVRPESVIAQPNGTLWASDARGGVTRINPDGSQHFIGGLDGAEVNGLAMADDGSIIVANLGASKVQKISPDGNVKDLLTEIDGVSITTPNFVFLDSRNRLWISVMTRESHWWPSAVNARPDGYIILIDEKGPRIVADGLYLTNEIRLDPREEYLYIAETMKNRVLRFRVQPDGNLTDKENFGPNYLGAGSAVDGFTFDAEGNIWITLVLRNGLGVITTDGDYHVVFEDPREEALMAFDEGLANGTATPEGMAMAAGPKLQFITSLTFGGPDLRTAYLGSLGMSTLPTFQSPVAGLPMRHWK</sequence>
<reference evidence="4" key="1">
    <citation type="submission" date="2020-10" db="EMBL/GenBank/DDBJ databases">
        <title>Taxonomic study of unclassified bacteria belonging to the class Ktedonobacteria.</title>
        <authorList>
            <person name="Yabe S."/>
            <person name="Wang C.M."/>
            <person name="Zheng Y."/>
            <person name="Sakai Y."/>
            <person name="Cavaletti L."/>
            <person name="Monciardini P."/>
            <person name="Donadio S."/>
        </authorList>
    </citation>
    <scope>NUCLEOTIDE SEQUENCE</scope>
    <source>
        <strain evidence="4">SOSP1-1</strain>
    </source>
</reference>
<dbReference type="InterPro" id="IPR013658">
    <property type="entry name" value="SGL"/>
</dbReference>
<keyword evidence="2" id="KW-0378">Hydrolase</keyword>
<feature type="domain" description="SMP-30/Gluconolactonase/LRE-like region" evidence="3">
    <location>
        <begin position="28"/>
        <end position="250"/>
    </location>
</feature>
<name>A0A8J3IC10_9CHLR</name>
<evidence type="ECO:0000256" key="1">
    <source>
        <dbReference type="ARBA" id="ARBA00008853"/>
    </source>
</evidence>
<dbReference type="AlphaFoldDB" id="A0A8J3IC10"/>
<accession>A0A8J3IC10</accession>
<dbReference type="Proteomes" id="UP000612362">
    <property type="component" value="Unassembled WGS sequence"/>
</dbReference>
<dbReference type="SUPFAM" id="SSF63829">
    <property type="entry name" value="Calcium-dependent phosphotriesterase"/>
    <property type="match status" value="1"/>
</dbReference>
<keyword evidence="5" id="KW-1185">Reference proteome</keyword>
<dbReference type="Gene3D" id="2.120.10.30">
    <property type="entry name" value="TolB, C-terminal domain"/>
    <property type="match status" value="1"/>
</dbReference>
<dbReference type="InterPro" id="IPR011042">
    <property type="entry name" value="6-blade_b-propeller_TolB-like"/>
</dbReference>
<organism evidence="4 5">
    <name type="scientific">Ktedonospora formicarum</name>
    <dbReference type="NCBI Taxonomy" id="2778364"/>
    <lineage>
        <taxon>Bacteria</taxon>
        <taxon>Bacillati</taxon>
        <taxon>Chloroflexota</taxon>
        <taxon>Ktedonobacteria</taxon>
        <taxon>Ktedonobacterales</taxon>
        <taxon>Ktedonobacteraceae</taxon>
        <taxon>Ktedonospora</taxon>
    </lineage>
</organism>
<comment type="caution">
    <text evidence="4">The sequence shown here is derived from an EMBL/GenBank/DDBJ whole genome shotgun (WGS) entry which is preliminary data.</text>
</comment>